<sequence length="186" mass="21125">MYLVAKYQQFRRAQIENNLKKKAEKELQKLNEKIDKLLVKLDAKQATDDEEGTPVSGTECVVCFSSTACMQTLPCNHRVVCRKCFVKTIQSAVNQRCLPLRCVICREKVLKLQQNQPNQRRPPPSLAPQLRRYQVHASSKTPPPVRQSFVEPVKPGSAEPKPILRRAGRKTGVSSNRVNAVTFNER</sequence>
<evidence type="ECO:0000313" key="8">
    <source>
        <dbReference type="Proteomes" id="UP000549394"/>
    </source>
</evidence>
<name>A0A7I8V7U1_9ANNE</name>
<evidence type="ECO:0000256" key="5">
    <source>
        <dbReference type="SAM" id="MobiDB-lite"/>
    </source>
</evidence>
<dbReference type="PROSITE" id="PS50089">
    <property type="entry name" value="ZF_RING_2"/>
    <property type="match status" value="1"/>
</dbReference>
<keyword evidence="2" id="KW-0862">Zinc</keyword>
<gene>
    <name evidence="7" type="ORF">DGYR_LOCUS49</name>
</gene>
<evidence type="ECO:0000256" key="2">
    <source>
        <dbReference type="ARBA" id="ARBA00022833"/>
    </source>
</evidence>
<comment type="caution">
    <text evidence="7">The sequence shown here is derived from an EMBL/GenBank/DDBJ whole genome shotgun (WGS) entry which is preliminary data.</text>
</comment>
<dbReference type="EMBL" id="CAJFCJ010000001">
    <property type="protein sequence ID" value="CAD5110672.1"/>
    <property type="molecule type" value="Genomic_DNA"/>
</dbReference>
<dbReference type="InterPro" id="IPR013083">
    <property type="entry name" value="Znf_RING/FYVE/PHD"/>
</dbReference>
<evidence type="ECO:0000256" key="3">
    <source>
        <dbReference type="PROSITE-ProRule" id="PRU00175"/>
    </source>
</evidence>
<keyword evidence="1 3" id="KW-0479">Metal-binding</keyword>
<dbReference type="Proteomes" id="UP000549394">
    <property type="component" value="Unassembled WGS sequence"/>
</dbReference>
<dbReference type="GO" id="GO:0008270">
    <property type="term" value="F:zinc ion binding"/>
    <property type="evidence" value="ECO:0007669"/>
    <property type="project" value="UniProtKB-KW"/>
</dbReference>
<feature type="region of interest" description="Disordered" evidence="5">
    <location>
        <begin position="133"/>
        <end position="186"/>
    </location>
</feature>
<evidence type="ECO:0000313" key="7">
    <source>
        <dbReference type="EMBL" id="CAD5110672.1"/>
    </source>
</evidence>
<dbReference type="Gene3D" id="3.30.40.10">
    <property type="entry name" value="Zinc/RING finger domain, C3HC4 (zinc finger)"/>
    <property type="match status" value="1"/>
</dbReference>
<keyword evidence="4" id="KW-0175">Coiled coil</keyword>
<dbReference type="SUPFAM" id="SSF57850">
    <property type="entry name" value="RING/U-box"/>
    <property type="match status" value="1"/>
</dbReference>
<evidence type="ECO:0000256" key="1">
    <source>
        <dbReference type="ARBA" id="ARBA00022771"/>
    </source>
</evidence>
<dbReference type="OrthoDB" id="6381204at2759"/>
<accession>A0A7I8V7U1</accession>
<dbReference type="AlphaFoldDB" id="A0A7I8V7U1"/>
<dbReference type="InterPro" id="IPR001841">
    <property type="entry name" value="Znf_RING"/>
</dbReference>
<proteinExistence type="predicted"/>
<feature type="compositionally biased region" description="Polar residues" evidence="5">
    <location>
        <begin position="172"/>
        <end position="186"/>
    </location>
</feature>
<reference evidence="7 8" key="1">
    <citation type="submission" date="2020-08" db="EMBL/GenBank/DDBJ databases">
        <authorList>
            <person name="Hejnol A."/>
        </authorList>
    </citation>
    <scope>NUCLEOTIDE SEQUENCE [LARGE SCALE GENOMIC DNA]</scope>
</reference>
<feature type="coiled-coil region" evidence="4">
    <location>
        <begin position="13"/>
        <end position="47"/>
    </location>
</feature>
<keyword evidence="1 3" id="KW-0863">Zinc-finger</keyword>
<evidence type="ECO:0000259" key="6">
    <source>
        <dbReference type="PROSITE" id="PS50089"/>
    </source>
</evidence>
<feature type="domain" description="RING-type" evidence="6">
    <location>
        <begin position="60"/>
        <end position="106"/>
    </location>
</feature>
<evidence type="ECO:0000256" key="4">
    <source>
        <dbReference type="SAM" id="Coils"/>
    </source>
</evidence>
<keyword evidence="8" id="KW-1185">Reference proteome</keyword>
<organism evidence="7 8">
    <name type="scientific">Dimorphilus gyrociliatus</name>
    <dbReference type="NCBI Taxonomy" id="2664684"/>
    <lineage>
        <taxon>Eukaryota</taxon>
        <taxon>Metazoa</taxon>
        <taxon>Spiralia</taxon>
        <taxon>Lophotrochozoa</taxon>
        <taxon>Annelida</taxon>
        <taxon>Polychaeta</taxon>
        <taxon>Polychaeta incertae sedis</taxon>
        <taxon>Dinophilidae</taxon>
        <taxon>Dimorphilus</taxon>
    </lineage>
</organism>
<protein>
    <submittedName>
        <fullName evidence="7">DgyrCDS49</fullName>
    </submittedName>
</protein>